<proteinExistence type="predicted"/>
<protein>
    <submittedName>
        <fullName evidence="1">Uncharacterized protein</fullName>
    </submittedName>
</protein>
<sequence length="35" mass="3944">MYSVYRKATRTSGLSIPIFISTALIIKAYKDSFSN</sequence>
<dbReference type="STRING" id="662367.SAMN05216167_15211"/>
<dbReference type="AlphaFoldDB" id="A0A1I2I0T5"/>
<evidence type="ECO:0000313" key="2">
    <source>
        <dbReference type="Proteomes" id="UP000198598"/>
    </source>
</evidence>
<keyword evidence="2" id="KW-1185">Reference proteome</keyword>
<organism evidence="1 2">
    <name type="scientific">Spirosoma endophyticum</name>
    <dbReference type="NCBI Taxonomy" id="662367"/>
    <lineage>
        <taxon>Bacteria</taxon>
        <taxon>Pseudomonadati</taxon>
        <taxon>Bacteroidota</taxon>
        <taxon>Cytophagia</taxon>
        <taxon>Cytophagales</taxon>
        <taxon>Cytophagaceae</taxon>
        <taxon>Spirosoma</taxon>
    </lineage>
</organism>
<accession>A0A1I2I0T5</accession>
<name>A0A1I2I0T5_9BACT</name>
<dbReference type="Proteomes" id="UP000198598">
    <property type="component" value="Unassembled WGS sequence"/>
</dbReference>
<evidence type="ECO:0000313" key="1">
    <source>
        <dbReference type="EMBL" id="SFF35220.1"/>
    </source>
</evidence>
<gene>
    <name evidence="1" type="ORF">SAMN05216167_15211</name>
</gene>
<reference evidence="1 2" key="1">
    <citation type="submission" date="2016-10" db="EMBL/GenBank/DDBJ databases">
        <authorList>
            <person name="de Groot N.N."/>
        </authorList>
    </citation>
    <scope>NUCLEOTIDE SEQUENCE [LARGE SCALE GENOMIC DNA]</scope>
    <source>
        <strain evidence="1 2">DSM 26130</strain>
    </source>
</reference>
<dbReference type="EMBL" id="FOLQ01000052">
    <property type="protein sequence ID" value="SFF35220.1"/>
    <property type="molecule type" value="Genomic_DNA"/>
</dbReference>